<dbReference type="GO" id="GO:0009073">
    <property type="term" value="P:aromatic amino acid family biosynthetic process"/>
    <property type="evidence" value="ECO:0007669"/>
    <property type="project" value="UniProtKB-KW"/>
</dbReference>
<reference evidence="11 12" key="1">
    <citation type="submission" date="2017-12" db="EMBL/GenBank/DDBJ databases">
        <title>Taxonomic description and draft genome of Pradoshia cofamensis Gen. nov., sp. nov., a thermotolerant bacillale isolated from anterior gut of earthworm Eisenia fetida.</title>
        <authorList>
            <person name="Saha T."/>
            <person name="Chakraborty R."/>
        </authorList>
    </citation>
    <scope>NUCLEOTIDE SEQUENCE [LARGE SCALE GENOMIC DNA]</scope>
    <source>
        <strain evidence="11 12">EAG3</strain>
    </source>
</reference>
<evidence type="ECO:0000313" key="12">
    <source>
        <dbReference type="Proteomes" id="UP000239663"/>
    </source>
</evidence>
<dbReference type="SUPFAM" id="SSF55205">
    <property type="entry name" value="EPT/RTPC-like"/>
    <property type="match status" value="1"/>
</dbReference>
<dbReference type="PROSITE" id="PS00104">
    <property type="entry name" value="EPSP_SYNTHASE_1"/>
    <property type="match status" value="1"/>
</dbReference>
<feature type="binding site" evidence="9">
    <location>
        <position position="22"/>
    </location>
    <ligand>
        <name>phosphoenolpyruvate</name>
        <dbReference type="ChEBI" id="CHEBI:58702"/>
    </ligand>
</feature>
<dbReference type="InterPro" id="IPR013792">
    <property type="entry name" value="RNA3'P_cycl/enolpyr_Trfase_a/b"/>
</dbReference>
<dbReference type="Gene3D" id="3.65.10.10">
    <property type="entry name" value="Enolpyruvate transferase domain"/>
    <property type="match status" value="2"/>
</dbReference>
<dbReference type="InterPro" id="IPR001986">
    <property type="entry name" value="Enolpyruvate_Tfrase_dom"/>
</dbReference>
<dbReference type="GO" id="GO:0009423">
    <property type="term" value="P:chorismate biosynthetic process"/>
    <property type="evidence" value="ECO:0007669"/>
    <property type="project" value="UniProtKB-UniRule"/>
</dbReference>
<dbReference type="AlphaFoldDB" id="A0A2S7N4G7"/>
<dbReference type="PANTHER" id="PTHR21090">
    <property type="entry name" value="AROM/DEHYDROQUINATE SYNTHASE"/>
    <property type="match status" value="1"/>
</dbReference>
<dbReference type="PROSITE" id="PS00885">
    <property type="entry name" value="EPSP_SYNTHASE_2"/>
    <property type="match status" value="1"/>
</dbReference>
<evidence type="ECO:0000313" key="11">
    <source>
        <dbReference type="EMBL" id="PQD96916.1"/>
    </source>
</evidence>
<evidence type="ECO:0000256" key="9">
    <source>
        <dbReference type="HAMAP-Rule" id="MF_00210"/>
    </source>
</evidence>
<dbReference type="InterPro" id="IPR036968">
    <property type="entry name" value="Enolpyruvate_Tfrase_sf"/>
</dbReference>
<evidence type="ECO:0000256" key="6">
    <source>
        <dbReference type="ARBA" id="ARBA00022679"/>
    </source>
</evidence>
<feature type="binding site" evidence="9">
    <location>
        <position position="169"/>
    </location>
    <ligand>
        <name>phosphoenolpyruvate</name>
        <dbReference type="ChEBI" id="CHEBI:58702"/>
    </ligand>
</feature>
<evidence type="ECO:0000256" key="4">
    <source>
        <dbReference type="ARBA" id="ARBA00022490"/>
    </source>
</evidence>
<name>A0A2S7N4G7_9BACI</name>
<proteinExistence type="inferred from homology"/>
<keyword evidence="4 9" id="KW-0963">Cytoplasm</keyword>
<feature type="binding site" evidence="9">
    <location>
        <position position="27"/>
    </location>
    <ligand>
        <name>3-phosphoshikimate</name>
        <dbReference type="ChEBI" id="CHEBI:145989"/>
    </ligand>
</feature>
<dbReference type="Proteomes" id="UP000239663">
    <property type="component" value="Unassembled WGS sequence"/>
</dbReference>
<evidence type="ECO:0000256" key="7">
    <source>
        <dbReference type="ARBA" id="ARBA00023141"/>
    </source>
</evidence>
<evidence type="ECO:0000256" key="2">
    <source>
        <dbReference type="ARBA" id="ARBA00004811"/>
    </source>
</evidence>
<dbReference type="OrthoDB" id="9809920at2"/>
<comment type="pathway">
    <text evidence="2 9">Metabolic intermediate biosynthesis; chorismate biosynthesis; chorismate from D-erythrose 4-phosphate and phosphoenolpyruvate: step 6/7.</text>
</comment>
<feature type="binding site" evidence="9">
    <location>
        <position position="22"/>
    </location>
    <ligand>
        <name>3-phosphoshikimate</name>
        <dbReference type="ChEBI" id="CHEBI:145989"/>
    </ligand>
</feature>
<dbReference type="EC" id="2.5.1.19" evidence="9"/>
<evidence type="ECO:0000256" key="1">
    <source>
        <dbReference type="ARBA" id="ARBA00002174"/>
    </source>
</evidence>
<evidence type="ECO:0000256" key="3">
    <source>
        <dbReference type="ARBA" id="ARBA00009948"/>
    </source>
</evidence>
<feature type="binding site" evidence="9">
    <location>
        <position position="122"/>
    </location>
    <ligand>
        <name>phosphoenolpyruvate</name>
        <dbReference type="ChEBI" id="CHEBI:58702"/>
    </ligand>
</feature>
<dbReference type="FunFam" id="3.65.10.10:FF:000006">
    <property type="entry name" value="3-phosphoshikimate 1-carboxyvinyltransferase"/>
    <property type="match status" value="1"/>
</dbReference>
<keyword evidence="5 9" id="KW-0028">Amino-acid biosynthesis</keyword>
<organism evidence="11 12">
    <name type="scientific">Pradoshia eiseniae</name>
    <dbReference type="NCBI Taxonomy" id="2064768"/>
    <lineage>
        <taxon>Bacteria</taxon>
        <taxon>Bacillati</taxon>
        <taxon>Bacillota</taxon>
        <taxon>Bacilli</taxon>
        <taxon>Bacillales</taxon>
        <taxon>Bacillaceae</taxon>
        <taxon>Pradoshia</taxon>
    </lineage>
</organism>
<dbReference type="PANTHER" id="PTHR21090:SF5">
    <property type="entry name" value="PENTAFUNCTIONAL AROM POLYPEPTIDE"/>
    <property type="match status" value="1"/>
</dbReference>
<keyword evidence="6 9" id="KW-0808">Transferase</keyword>
<dbReference type="GO" id="GO:0003866">
    <property type="term" value="F:3-phosphoshikimate 1-carboxyvinyltransferase activity"/>
    <property type="evidence" value="ECO:0007669"/>
    <property type="project" value="UniProtKB-UniRule"/>
</dbReference>
<evidence type="ECO:0000256" key="8">
    <source>
        <dbReference type="ARBA" id="ARBA00044633"/>
    </source>
</evidence>
<feature type="active site" description="Proton acceptor" evidence="9">
    <location>
        <position position="316"/>
    </location>
</feature>
<dbReference type="FunFam" id="3.65.10.10:FF:000005">
    <property type="entry name" value="3-phosphoshikimate 1-carboxyvinyltransferase"/>
    <property type="match status" value="1"/>
</dbReference>
<feature type="binding site" evidence="9">
    <location>
        <position position="169"/>
    </location>
    <ligand>
        <name>3-phosphoshikimate</name>
        <dbReference type="ChEBI" id="CHEBI:145989"/>
    </ligand>
</feature>
<sequence length="429" mass="45710">MVKRLEFTHPSLKGKLEVPGDKSISHRAVMFGSVAEGETTISHFLEGEDCLSTIDCFRKLGVNIEQNGTDVKVFGKGFTGLSAPSEVLDVGNSGTSIRLLLGLLAGVPFDLTFTGDESIAKRPMKRVVAPLRQMGAQINGRDDGNLIPLTVKGSALTGIEYELPVASAQVKSAILLAGLQADGETTVIEKERTRDHTEKMIQSFGGHISVDGLRITVRGGQSFKGGHITVPGDISSAAFWLAAGAIVPGSEITIENVGLNPTRTGIIDVLREMGADMDVFVDEKAGLGEEVGTITIRYSKLRGTIIGGDIIPRLIDEIPIIALMATQAKGQTIIKNAEELKVKETNRIDAIATQLGRLGAMITPTDDGLIIEGEQSLHGGKVDSLTDHRIGMTLSIASLLSDGPVELENESAISVSYPSFFDDLERLIN</sequence>
<dbReference type="NCBIfam" id="TIGR01356">
    <property type="entry name" value="aroA"/>
    <property type="match status" value="1"/>
</dbReference>
<dbReference type="PIRSF" id="PIRSF000505">
    <property type="entry name" value="EPSPS"/>
    <property type="match status" value="1"/>
</dbReference>
<feature type="binding site" evidence="9">
    <location>
        <position position="347"/>
    </location>
    <ligand>
        <name>phosphoenolpyruvate</name>
        <dbReference type="ChEBI" id="CHEBI:58702"/>
    </ligand>
</feature>
<dbReference type="Pfam" id="PF00275">
    <property type="entry name" value="EPSP_synthase"/>
    <property type="match status" value="1"/>
</dbReference>
<keyword evidence="7 9" id="KW-0057">Aromatic amino acid biosynthesis</keyword>
<accession>A0A2S7N4G7</accession>
<feature type="binding site" evidence="9">
    <location>
        <position position="94"/>
    </location>
    <ligand>
        <name>phosphoenolpyruvate</name>
        <dbReference type="ChEBI" id="CHEBI:58702"/>
    </ligand>
</feature>
<comment type="function">
    <text evidence="1 9">Catalyzes the transfer of the enolpyruvyl moiety of phosphoenolpyruvate (PEP) to the 5-hydroxyl of shikimate-3-phosphate (S3P) to produce enolpyruvyl shikimate-3-phosphate and inorganic phosphate.</text>
</comment>
<dbReference type="InterPro" id="IPR006264">
    <property type="entry name" value="EPSP_synthase"/>
</dbReference>
<dbReference type="GO" id="GO:0008652">
    <property type="term" value="P:amino acid biosynthetic process"/>
    <property type="evidence" value="ECO:0007669"/>
    <property type="project" value="UniProtKB-KW"/>
</dbReference>
<comment type="caution">
    <text evidence="11">The sequence shown here is derived from an EMBL/GenBank/DDBJ whole genome shotgun (WGS) entry which is preliminary data.</text>
</comment>
<feature type="binding site" evidence="9">
    <location>
        <position position="316"/>
    </location>
    <ligand>
        <name>3-phosphoshikimate</name>
        <dbReference type="ChEBI" id="CHEBI:145989"/>
    </ligand>
</feature>
<dbReference type="CDD" id="cd01556">
    <property type="entry name" value="EPSP_synthase"/>
    <property type="match status" value="1"/>
</dbReference>
<protein>
    <recommendedName>
        <fullName evidence="9">3-phosphoshikimate 1-carboxyvinyltransferase</fullName>
        <ecNumber evidence="9">2.5.1.19</ecNumber>
    </recommendedName>
    <alternativeName>
        <fullName evidence="9">5-enolpyruvylshikimate-3-phosphate synthase</fullName>
        <shortName evidence="9">EPSP synthase</shortName>
        <shortName evidence="9">EPSPS</shortName>
    </alternativeName>
</protein>
<dbReference type="EMBL" id="PKOZ01000001">
    <property type="protein sequence ID" value="PQD96916.1"/>
    <property type="molecule type" value="Genomic_DNA"/>
</dbReference>
<dbReference type="RefSeq" id="WP_104848010.1">
    <property type="nucleotide sequence ID" value="NZ_PKOZ01000001.1"/>
</dbReference>
<comment type="subunit">
    <text evidence="9">Monomer.</text>
</comment>
<feature type="binding site" evidence="9">
    <location>
        <position position="167"/>
    </location>
    <ligand>
        <name>3-phosphoshikimate</name>
        <dbReference type="ChEBI" id="CHEBI:145989"/>
    </ligand>
</feature>
<dbReference type="InterPro" id="IPR023193">
    <property type="entry name" value="EPSP_synthase_CS"/>
</dbReference>
<dbReference type="HAMAP" id="MF_00210">
    <property type="entry name" value="EPSP_synth"/>
    <property type="match status" value="1"/>
</dbReference>
<feature type="binding site" evidence="9">
    <location>
        <position position="343"/>
    </location>
    <ligand>
        <name>3-phosphoshikimate</name>
        <dbReference type="ChEBI" id="CHEBI:145989"/>
    </ligand>
</feature>
<dbReference type="GO" id="GO:0005737">
    <property type="term" value="C:cytoplasm"/>
    <property type="evidence" value="ECO:0007669"/>
    <property type="project" value="UniProtKB-SubCell"/>
</dbReference>
<evidence type="ECO:0000259" key="10">
    <source>
        <dbReference type="Pfam" id="PF00275"/>
    </source>
</evidence>
<comment type="subcellular location">
    <subcellularLocation>
        <location evidence="9">Cytoplasm</location>
    </subcellularLocation>
</comment>
<comment type="catalytic activity">
    <reaction evidence="8">
        <text>3-phosphoshikimate + phosphoenolpyruvate = 5-O-(1-carboxyvinyl)-3-phosphoshikimate + phosphate</text>
        <dbReference type="Rhea" id="RHEA:21256"/>
        <dbReference type="ChEBI" id="CHEBI:43474"/>
        <dbReference type="ChEBI" id="CHEBI:57701"/>
        <dbReference type="ChEBI" id="CHEBI:58702"/>
        <dbReference type="ChEBI" id="CHEBI:145989"/>
        <dbReference type="EC" id="2.5.1.19"/>
    </reaction>
    <physiologicalReaction direction="left-to-right" evidence="8">
        <dbReference type="Rhea" id="RHEA:21257"/>
    </physiologicalReaction>
</comment>
<comment type="caution">
    <text evidence="9">Lacks conserved residue(s) required for the propagation of feature annotation.</text>
</comment>
<keyword evidence="12" id="KW-1185">Reference proteome</keyword>
<dbReference type="UniPathway" id="UPA00053">
    <property type="reaction ID" value="UER00089"/>
</dbReference>
<feature type="binding site" evidence="9">
    <location>
        <position position="23"/>
    </location>
    <ligand>
        <name>3-phosphoshikimate</name>
        <dbReference type="ChEBI" id="CHEBI:145989"/>
    </ligand>
</feature>
<feature type="binding site" evidence="9">
    <location>
        <position position="389"/>
    </location>
    <ligand>
        <name>phosphoenolpyruvate</name>
        <dbReference type="ChEBI" id="CHEBI:58702"/>
    </ligand>
</feature>
<evidence type="ECO:0000256" key="5">
    <source>
        <dbReference type="ARBA" id="ARBA00022605"/>
    </source>
</evidence>
<feature type="domain" description="Enolpyruvate transferase" evidence="10">
    <location>
        <begin position="11"/>
        <end position="424"/>
    </location>
</feature>
<comment type="similarity">
    <text evidence="3 9">Belongs to the EPSP synthase family.</text>
</comment>
<gene>
    <name evidence="9 11" type="primary">aroA</name>
    <name evidence="11" type="ORF">CYL18_03270</name>
</gene>